<dbReference type="InterPro" id="IPR036259">
    <property type="entry name" value="MFS_trans_sf"/>
</dbReference>
<dbReference type="AlphaFoldDB" id="A0A6J6EXZ1"/>
<dbReference type="SUPFAM" id="SSF103473">
    <property type="entry name" value="MFS general substrate transporter"/>
    <property type="match status" value="1"/>
</dbReference>
<feature type="transmembrane region" description="Helical" evidence="1">
    <location>
        <begin position="6"/>
        <end position="32"/>
    </location>
</feature>
<feature type="transmembrane region" description="Helical" evidence="1">
    <location>
        <begin position="90"/>
        <end position="107"/>
    </location>
</feature>
<protein>
    <submittedName>
        <fullName evidence="2">Unannotated protein</fullName>
    </submittedName>
</protein>
<evidence type="ECO:0000256" key="1">
    <source>
        <dbReference type="SAM" id="Phobius"/>
    </source>
</evidence>
<evidence type="ECO:0000313" key="2">
    <source>
        <dbReference type="EMBL" id="CAB4581482.1"/>
    </source>
</evidence>
<keyword evidence="1" id="KW-0472">Membrane</keyword>
<dbReference type="Pfam" id="PF08570">
    <property type="entry name" value="DUF1761"/>
    <property type="match status" value="1"/>
</dbReference>
<keyword evidence="1" id="KW-0812">Transmembrane</keyword>
<feature type="transmembrane region" description="Helical" evidence="1">
    <location>
        <begin position="119"/>
        <end position="141"/>
    </location>
</feature>
<reference evidence="2" key="1">
    <citation type="submission" date="2020-05" db="EMBL/GenBank/DDBJ databases">
        <authorList>
            <person name="Chiriac C."/>
            <person name="Salcher M."/>
            <person name="Ghai R."/>
            <person name="Kavagutti S V."/>
        </authorList>
    </citation>
    <scope>NUCLEOTIDE SEQUENCE</scope>
</reference>
<accession>A0A6J6EXZ1</accession>
<gene>
    <name evidence="2" type="ORF">UFOPK1740_00967</name>
</gene>
<dbReference type="EMBL" id="CAEZTU010000059">
    <property type="protein sequence ID" value="CAB4581482.1"/>
    <property type="molecule type" value="Genomic_DNA"/>
</dbReference>
<feature type="transmembrane region" description="Helical" evidence="1">
    <location>
        <begin position="53"/>
        <end position="78"/>
    </location>
</feature>
<organism evidence="2">
    <name type="scientific">freshwater metagenome</name>
    <dbReference type="NCBI Taxonomy" id="449393"/>
    <lineage>
        <taxon>unclassified sequences</taxon>
        <taxon>metagenomes</taxon>
        <taxon>ecological metagenomes</taxon>
    </lineage>
</organism>
<name>A0A6J6EXZ1_9ZZZZ</name>
<proteinExistence type="predicted"/>
<sequence>MDFISVNWLAVLLATLVSFVSGFIWFGPKTFYPVWWKAMGKSPNSEPGSNQNMAVVFGSITIALFVQSLVFSIVLGWYGAKVGELNALNGALAGLIVGVGIVAASPLSHRLMGQQGFKVWILEVGNDALNYVLMGLVLGAML</sequence>
<keyword evidence="1" id="KW-1133">Transmembrane helix</keyword>
<dbReference type="InterPro" id="IPR013879">
    <property type="entry name" value="DUF1761"/>
</dbReference>